<evidence type="ECO:0000256" key="1">
    <source>
        <dbReference type="SAM" id="MobiDB-lite"/>
    </source>
</evidence>
<feature type="region of interest" description="Disordered" evidence="1">
    <location>
        <begin position="1"/>
        <end position="21"/>
    </location>
</feature>
<keyword evidence="3" id="KW-1185">Reference proteome</keyword>
<reference evidence="2" key="1">
    <citation type="journal article" date="2023" name="Mol. Phylogenet. Evol.">
        <title>Genome-scale phylogeny and comparative genomics of the fungal order Sordariales.</title>
        <authorList>
            <person name="Hensen N."/>
            <person name="Bonometti L."/>
            <person name="Westerberg I."/>
            <person name="Brannstrom I.O."/>
            <person name="Guillou S."/>
            <person name="Cros-Aarteil S."/>
            <person name="Calhoun S."/>
            <person name="Haridas S."/>
            <person name="Kuo A."/>
            <person name="Mondo S."/>
            <person name="Pangilinan J."/>
            <person name="Riley R."/>
            <person name="LaButti K."/>
            <person name="Andreopoulos B."/>
            <person name="Lipzen A."/>
            <person name="Chen C."/>
            <person name="Yan M."/>
            <person name="Daum C."/>
            <person name="Ng V."/>
            <person name="Clum A."/>
            <person name="Steindorff A."/>
            <person name="Ohm R.A."/>
            <person name="Martin F."/>
            <person name="Silar P."/>
            <person name="Natvig D.O."/>
            <person name="Lalanne C."/>
            <person name="Gautier V."/>
            <person name="Ament-Velasquez S.L."/>
            <person name="Kruys A."/>
            <person name="Hutchinson M.I."/>
            <person name="Powell A.J."/>
            <person name="Barry K."/>
            <person name="Miller A.N."/>
            <person name="Grigoriev I.V."/>
            <person name="Debuchy R."/>
            <person name="Gladieux P."/>
            <person name="Hiltunen Thoren M."/>
            <person name="Johannesson H."/>
        </authorList>
    </citation>
    <scope>NUCLEOTIDE SEQUENCE</scope>
    <source>
        <strain evidence="2">CBS 123565</strain>
    </source>
</reference>
<dbReference type="AlphaFoldDB" id="A0AAN6UBC6"/>
<organism evidence="2 3">
    <name type="scientific">Trichocladium antarcticum</name>
    <dbReference type="NCBI Taxonomy" id="1450529"/>
    <lineage>
        <taxon>Eukaryota</taxon>
        <taxon>Fungi</taxon>
        <taxon>Dikarya</taxon>
        <taxon>Ascomycota</taxon>
        <taxon>Pezizomycotina</taxon>
        <taxon>Sordariomycetes</taxon>
        <taxon>Sordariomycetidae</taxon>
        <taxon>Sordariales</taxon>
        <taxon>Chaetomiaceae</taxon>
        <taxon>Trichocladium</taxon>
    </lineage>
</organism>
<reference evidence="2" key="2">
    <citation type="submission" date="2023-05" db="EMBL/GenBank/DDBJ databases">
        <authorList>
            <consortium name="Lawrence Berkeley National Laboratory"/>
            <person name="Steindorff A."/>
            <person name="Hensen N."/>
            <person name="Bonometti L."/>
            <person name="Westerberg I."/>
            <person name="Brannstrom I.O."/>
            <person name="Guillou S."/>
            <person name="Cros-Aarteil S."/>
            <person name="Calhoun S."/>
            <person name="Haridas S."/>
            <person name="Kuo A."/>
            <person name="Mondo S."/>
            <person name="Pangilinan J."/>
            <person name="Riley R."/>
            <person name="Labutti K."/>
            <person name="Andreopoulos B."/>
            <person name="Lipzen A."/>
            <person name="Chen C."/>
            <person name="Yanf M."/>
            <person name="Daum C."/>
            <person name="Ng V."/>
            <person name="Clum A."/>
            <person name="Ohm R."/>
            <person name="Martin F."/>
            <person name="Silar P."/>
            <person name="Natvig D."/>
            <person name="Lalanne C."/>
            <person name="Gautier V."/>
            <person name="Ament-Velasquez S.L."/>
            <person name="Kruys A."/>
            <person name="Hutchinson M.I."/>
            <person name="Powell A.J."/>
            <person name="Barry K."/>
            <person name="Miller A.N."/>
            <person name="Grigoriev I.V."/>
            <person name="Debuchy R."/>
            <person name="Gladieux P."/>
            <person name="Thoren M.H."/>
            <person name="Johannesson H."/>
        </authorList>
    </citation>
    <scope>NUCLEOTIDE SEQUENCE</scope>
    <source>
        <strain evidence="2">CBS 123565</strain>
    </source>
</reference>
<name>A0AAN6UBC6_9PEZI</name>
<comment type="caution">
    <text evidence="2">The sequence shown here is derived from an EMBL/GenBank/DDBJ whole genome shotgun (WGS) entry which is preliminary data.</text>
</comment>
<protein>
    <submittedName>
        <fullName evidence="2">Uncharacterized protein</fullName>
    </submittedName>
</protein>
<dbReference type="Proteomes" id="UP001304895">
    <property type="component" value="Unassembled WGS sequence"/>
</dbReference>
<evidence type="ECO:0000313" key="2">
    <source>
        <dbReference type="EMBL" id="KAK4129870.1"/>
    </source>
</evidence>
<evidence type="ECO:0000313" key="3">
    <source>
        <dbReference type="Proteomes" id="UP001304895"/>
    </source>
</evidence>
<sequence length="121" mass="13244">MPLTKKMPPPPTNKNGHGHRDVDGFARLRLARVADSMQPLMCRRATDEELEGIFAEAESTSGRCVGRIGYLSARVGCNPGPGRVCGRHPMAARMTANCSLQHAGGEHERRPLPVWTVLLYP</sequence>
<proteinExistence type="predicted"/>
<gene>
    <name evidence="2" type="ORF">BT67DRAFT_459105</name>
</gene>
<dbReference type="EMBL" id="MU853452">
    <property type="protein sequence ID" value="KAK4129870.1"/>
    <property type="molecule type" value="Genomic_DNA"/>
</dbReference>
<accession>A0AAN6UBC6</accession>